<protein>
    <submittedName>
        <fullName evidence="3">Uncharacterized protein</fullName>
    </submittedName>
</protein>
<evidence type="ECO:0000256" key="1">
    <source>
        <dbReference type="SAM" id="MobiDB-lite"/>
    </source>
</evidence>
<dbReference type="EMBL" id="CAEX01002574">
    <property type="protein sequence ID" value="CCD19083.1"/>
    <property type="molecule type" value="Genomic_DNA"/>
</dbReference>
<feature type="compositionally biased region" description="Basic and acidic residues" evidence="1">
    <location>
        <begin position="236"/>
        <end position="245"/>
    </location>
</feature>
<keyword evidence="4" id="KW-1185">Reference proteome</keyword>
<evidence type="ECO:0000313" key="4">
    <source>
        <dbReference type="Proteomes" id="UP000009027"/>
    </source>
</evidence>
<dbReference type="VEuPathDB" id="TriTrypDB:TvY486_0017890"/>
<feature type="compositionally biased region" description="Low complexity" evidence="1">
    <location>
        <begin position="251"/>
        <end position="265"/>
    </location>
</feature>
<sequence length="358" mass="38802">MRLSLMFKPLVFCSVVWFFSWGGASQDQLHGNRGDHWERPLLCHDNPGKFKVTMYLGNLSRRADYHFGCTEENGFARVYIDLWKPVLGLEGSRAWCYETDAPRTSVEIECVTKMTKKIGPRAFPSHTCTLWNNTEQKWFHVIAKKDGNVTCRIWGAHINETFSFYVSDLKVVEKAEPVQPAHASSSSSSELSALSSSTTPSRSHSKSISKSPAKTKTSSASRPSPAVTKPSAPKPDVAKHDHVPSKTENSPAQAIPAAKPSAADQQADEQKAKEKPGSAFGSTERPVEESENASGASDALEAQKGSDALSFEGGALSAQPAAETSHGHSNAAIALSLPALLVWRFSAYPLARLGAFSN</sequence>
<name>F9WNG5_TRYVY</name>
<feature type="compositionally biased region" description="Low complexity" evidence="1">
    <location>
        <begin position="182"/>
        <end position="221"/>
    </location>
</feature>
<feature type="signal peptide" evidence="2">
    <location>
        <begin position="1"/>
        <end position="26"/>
    </location>
</feature>
<evidence type="ECO:0000313" key="3">
    <source>
        <dbReference type="EMBL" id="CCD19083.1"/>
    </source>
</evidence>
<evidence type="ECO:0000256" key="2">
    <source>
        <dbReference type="SAM" id="SignalP"/>
    </source>
</evidence>
<dbReference type="Proteomes" id="UP000009027">
    <property type="component" value="Unassembled WGS sequence"/>
</dbReference>
<gene>
    <name evidence="3" type="ORF">TvY486_0017890</name>
</gene>
<feature type="region of interest" description="Disordered" evidence="1">
    <location>
        <begin position="180"/>
        <end position="308"/>
    </location>
</feature>
<reference evidence="3 4" key="1">
    <citation type="journal article" date="2012" name="Proc. Natl. Acad. Sci. U.S.A.">
        <title>Antigenic diversity is generated by distinct evolutionary mechanisms in African trypanosome species.</title>
        <authorList>
            <person name="Jackson A.P."/>
            <person name="Berry A."/>
            <person name="Aslett M."/>
            <person name="Allison H.C."/>
            <person name="Burton P."/>
            <person name="Vavrova-Anderson J."/>
            <person name="Brown R."/>
            <person name="Browne H."/>
            <person name="Corton N."/>
            <person name="Hauser H."/>
            <person name="Gamble J."/>
            <person name="Gilderthorp R."/>
            <person name="Marcello L."/>
            <person name="McQuillan J."/>
            <person name="Otto T.D."/>
            <person name="Quail M.A."/>
            <person name="Sanders M.J."/>
            <person name="van Tonder A."/>
            <person name="Ginger M.L."/>
            <person name="Field M.C."/>
            <person name="Barry J.D."/>
            <person name="Hertz-Fowler C."/>
            <person name="Berriman M."/>
        </authorList>
    </citation>
    <scope>NUCLEOTIDE SEQUENCE</scope>
    <source>
        <strain evidence="3 4">Y486</strain>
    </source>
</reference>
<organism evidence="3 4">
    <name type="scientific">Trypanosoma vivax (strain Y486)</name>
    <dbReference type="NCBI Taxonomy" id="1055687"/>
    <lineage>
        <taxon>Eukaryota</taxon>
        <taxon>Discoba</taxon>
        <taxon>Euglenozoa</taxon>
        <taxon>Kinetoplastea</taxon>
        <taxon>Metakinetoplastina</taxon>
        <taxon>Trypanosomatida</taxon>
        <taxon>Trypanosomatidae</taxon>
        <taxon>Trypanosoma</taxon>
        <taxon>Duttonella</taxon>
    </lineage>
</organism>
<feature type="chain" id="PRO_5003394936" evidence="2">
    <location>
        <begin position="27"/>
        <end position="358"/>
    </location>
</feature>
<proteinExistence type="predicted"/>
<keyword evidence="2" id="KW-0732">Signal</keyword>
<dbReference type="AlphaFoldDB" id="F9WNG5"/>
<accession>F9WNG5</accession>